<dbReference type="Pfam" id="PF01381">
    <property type="entry name" value="HTH_3"/>
    <property type="match status" value="1"/>
</dbReference>
<gene>
    <name evidence="3" type="ORF">B0T45_05815</name>
</gene>
<dbReference type="SUPFAM" id="SSF47413">
    <property type="entry name" value="lambda repressor-like DNA-binding domains"/>
    <property type="match status" value="1"/>
</dbReference>
<dbReference type="AlphaFoldDB" id="A0A1W0D5K6"/>
<evidence type="ECO:0000313" key="3">
    <source>
        <dbReference type="EMBL" id="OQS42307.1"/>
    </source>
</evidence>
<feature type="domain" description="HTH cro/C1-type" evidence="2">
    <location>
        <begin position="21"/>
        <end position="66"/>
    </location>
</feature>
<accession>A0A1W0D5K6</accession>
<dbReference type="RefSeq" id="WP_081554889.1">
    <property type="nucleotide sequence ID" value="NZ_MUKV01000005.1"/>
</dbReference>
<evidence type="ECO:0000313" key="4">
    <source>
        <dbReference type="Proteomes" id="UP000192721"/>
    </source>
</evidence>
<name>A0A1W0D5K6_9NEIS</name>
<dbReference type="GO" id="GO:0003677">
    <property type="term" value="F:DNA binding"/>
    <property type="evidence" value="ECO:0007669"/>
    <property type="project" value="UniProtKB-KW"/>
</dbReference>
<proteinExistence type="predicted"/>
<dbReference type="EMBL" id="MUKV01000005">
    <property type="protein sequence ID" value="OQS42307.1"/>
    <property type="molecule type" value="Genomic_DNA"/>
</dbReference>
<dbReference type="InterPro" id="IPR001387">
    <property type="entry name" value="Cro/C1-type_HTH"/>
</dbReference>
<dbReference type="Proteomes" id="UP000192721">
    <property type="component" value="Unassembled WGS sequence"/>
</dbReference>
<keyword evidence="1" id="KW-0238">DNA-binding</keyword>
<dbReference type="PANTHER" id="PTHR36924">
    <property type="entry name" value="ANTITOXIN HIGA-1"/>
    <property type="match status" value="1"/>
</dbReference>
<dbReference type="NCBIfam" id="TIGR02607">
    <property type="entry name" value="antidote_HigA"/>
    <property type="match status" value="1"/>
</dbReference>
<reference evidence="3 4" key="1">
    <citation type="submission" date="2017-02" db="EMBL/GenBank/DDBJ databases">
        <title>Chromobacterium haemolyticum H5244.</title>
        <authorList>
            <person name="Gulvik C.A."/>
        </authorList>
    </citation>
    <scope>NUCLEOTIDE SEQUENCE [LARGE SCALE GENOMIC DNA]</scope>
    <source>
        <strain evidence="3 4">H5244</strain>
    </source>
</reference>
<evidence type="ECO:0000259" key="2">
    <source>
        <dbReference type="PROSITE" id="PS50943"/>
    </source>
</evidence>
<dbReference type="InterPro" id="IPR010982">
    <property type="entry name" value="Lambda_DNA-bd_dom_sf"/>
</dbReference>
<evidence type="ECO:0000256" key="1">
    <source>
        <dbReference type="ARBA" id="ARBA00023125"/>
    </source>
</evidence>
<dbReference type="PROSITE" id="PS50943">
    <property type="entry name" value="HTH_CROC1"/>
    <property type="match status" value="1"/>
</dbReference>
<dbReference type="CDD" id="cd00093">
    <property type="entry name" value="HTH_XRE"/>
    <property type="match status" value="1"/>
</dbReference>
<organism evidence="3 4">
    <name type="scientific">Chromobacterium haemolyticum</name>
    <dbReference type="NCBI Taxonomy" id="394935"/>
    <lineage>
        <taxon>Bacteria</taxon>
        <taxon>Pseudomonadati</taxon>
        <taxon>Pseudomonadota</taxon>
        <taxon>Betaproteobacteria</taxon>
        <taxon>Neisseriales</taxon>
        <taxon>Chromobacteriaceae</taxon>
        <taxon>Chromobacterium</taxon>
    </lineage>
</organism>
<comment type="caution">
    <text evidence="3">The sequence shown here is derived from an EMBL/GenBank/DDBJ whole genome shotgun (WGS) entry which is preliminary data.</text>
</comment>
<dbReference type="Gene3D" id="1.10.260.40">
    <property type="entry name" value="lambda repressor-like DNA-binding domains"/>
    <property type="match status" value="1"/>
</dbReference>
<protein>
    <submittedName>
        <fullName evidence="3">Addiction module antidote protein, HigA family</fullName>
    </submittedName>
</protein>
<dbReference type="PANTHER" id="PTHR36924:SF1">
    <property type="entry name" value="ANTITOXIN HIGA-1"/>
    <property type="match status" value="1"/>
</dbReference>
<dbReference type="InterPro" id="IPR013430">
    <property type="entry name" value="Toxin_antidote_HigA"/>
</dbReference>
<dbReference type="SMART" id="SM00530">
    <property type="entry name" value="HTH_XRE"/>
    <property type="match status" value="1"/>
</dbReference>
<sequence>MSRMHNPAHPGAVLKEWLDEISITAAAGQLGITRAHLSRILHCHAGISADMAIRLSEYLGTSPELWLEMQMNYDLWHAAQQERPQIEKLALA</sequence>